<dbReference type="AlphaFoldDB" id="A0A9J6C2G7"/>
<dbReference type="SUPFAM" id="SSF56112">
    <property type="entry name" value="Protein kinase-like (PK-like)"/>
    <property type="match status" value="1"/>
</dbReference>
<keyword evidence="3" id="KW-1185">Reference proteome</keyword>
<feature type="compositionally biased region" description="Low complexity" evidence="1">
    <location>
        <begin position="950"/>
        <end position="962"/>
    </location>
</feature>
<feature type="compositionally biased region" description="Polar residues" evidence="1">
    <location>
        <begin position="160"/>
        <end position="173"/>
    </location>
</feature>
<evidence type="ECO:0008006" key="4">
    <source>
        <dbReference type="Google" id="ProtNLM"/>
    </source>
</evidence>
<feature type="compositionally biased region" description="Low complexity" evidence="1">
    <location>
        <begin position="585"/>
        <end position="610"/>
    </location>
</feature>
<feature type="region of interest" description="Disordered" evidence="1">
    <location>
        <begin position="484"/>
        <end position="523"/>
    </location>
</feature>
<dbReference type="InterPro" id="IPR011009">
    <property type="entry name" value="Kinase-like_dom_sf"/>
</dbReference>
<dbReference type="Gene3D" id="1.10.510.10">
    <property type="entry name" value="Transferase(Phosphotransferase) domain 1"/>
    <property type="match status" value="1"/>
</dbReference>
<feature type="compositionally biased region" description="Polar residues" evidence="1">
    <location>
        <begin position="902"/>
        <end position="915"/>
    </location>
</feature>
<feature type="compositionally biased region" description="Polar residues" evidence="1">
    <location>
        <begin position="484"/>
        <end position="495"/>
    </location>
</feature>
<dbReference type="OrthoDB" id="10045021at2759"/>
<organism evidence="2 3">
    <name type="scientific">Polypedilum vanderplanki</name>
    <name type="common">Sleeping chironomid midge</name>
    <dbReference type="NCBI Taxonomy" id="319348"/>
    <lineage>
        <taxon>Eukaryota</taxon>
        <taxon>Metazoa</taxon>
        <taxon>Ecdysozoa</taxon>
        <taxon>Arthropoda</taxon>
        <taxon>Hexapoda</taxon>
        <taxon>Insecta</taxon>
        <taxon>Pterygota</taxon>
        <taxon>Neoptera</taxon>
        <taxon>Endopterygota</taxon>
        <taxon>Diptera</taxon>
        <taxon>Nematocera</taxon>
        <taxon>Chironomoidea</taxon>
        <taxon>Chironomidae</taxon>
        <taxon>Chironominae</taxon>
        <taxon>Polypedilum</taxon>
        <taxon>Polypedilum</taxon>
    </lineage>
</organism>
<feature type="compositionally biased region" description="Basic residues" evidence="1">
    <location>
        <begin position="92"/>
        <end position="104"/>
    </location>
</feature>
<feature type="region of interest" description="Disordered" evidence="1">
    <location>
        <begin position="585"/>
        <end position="624"/>
    </location>
</feature>
<evidence type="ECO:0000313" key="2">
    <source>
        <dbReference type="EMBL" id="KAG5675995.1"/>
    </source>
</evidence>
<feature type="compositionally biased region" description="Basic and acidic residues" evidence="1">
    <location>
        <begin position="502"/>
        <end position="523"/>
    </location>
</feature>
<name>A0A9J6C2G7_POLVA</name>
<accession>A0A9J6C2G7</accession>
<reference evidence="2" key="1">
    <citation type="submission" date="2021-03" db="EMBL/GenBank/DDBJ databases">
        <title>Chromosome level genome of the anhydrobiotic midge Polypedilum vanderplanki.</title>
        <authorList>
            <person name="Yoshida Y."/>
            <person name="Kikawada T."/>
            <person name="Gusev O."/>
        </authorList>
    </citation>
    <scope>NUCLEOTIDE SEQUENCE</scope>
    <source>
        <strain evidence="2">NIAS01</strain>
        <tissue evidence="2">Whole body or cell culture</tissue>
    </source>
</reference>
<evidence type="ECO:0000313" key="3">
    <source>
        <dbReference type="Proteomes" id="UP001107558"/>
    </source>
</evidence>
<dbReference type="EMBL" id="JADBJN010000002">
    <property type="protein sequence ID" value="KAG5675995.1"/>
    <property type="molecule type" value="Genomic_DNA"/>
</dbReference>
<gene>
    <name evidence="2" type="ORF">PVAND_005850</name>
</gene>
<dbReference type="Proteomes" id="UP001107558">
    <property type="component" value="Chromosome 2"/>
</dbReference>
<proteinExistence type="predicted"/>
<feature type="compositionally biased region" description="Polar residues" evidence="1">
    <location>
        <begin position="105"/>
        <end position="118"/>
    </location>
</feature>
<feature type="region of interest" description="Disordered" evidence="1">
    <location>
        <begin position="160"/>
        <end position="187"/>
    </location>
</feature>
<sequence>MQETKNQPQSHQQQPQTVPQRAVSFLVNKTINSVLKSSRKIIVRVCEVANVKKQFKMFQMYSHMQRRHHDSEEKKEPETTGHDRFYQERSRSSYRKKKRKHVRRTQSQTEFETRTATAANKRHLFRGRSVSSEQENSESEHSEKSPLVSTKSLAKLLFNRSLSTQDNGPNRDNSGIGATDRSPRERAARDRAFTACTEWLVSSGGRYEAIAHLDDIGSRSNKHWFLLNDSTIKTDRLMTLIPLPPNCVCLRGTAIIRMSTRHLGFHNTETQHFACLVTPFNPRGSLKDLIYKSQWNEPYNRKYTKKSCGLPISQVQRLGRQVLEALLFLRDRGIPSHGNLHSGNVILQNGVARLTGLENNLLGLNSNVNAVLWSRSSPEIESIDVICFGHLLFEMCAGYELPESTPSRAHLQIDLERYPQVAEILQMIFNSPSGHPSLEDLVLCDLFRNIDLREMRGIFVPSFKHSMSNSTMSLLNAVRKRHSTMQGSFSEGSSPCTPPSTPRDRERHGRDEDLTMSESDHNDLDEIIVATLSTQVSPIHYCDPNCEPSTSTHNAHMHQLSIDEKGTVIRISSFEESCSSEMMAATISSSTSSHILQKQSSQPQCNQSSSLDPSSAYKTTKTRRTEYSMRGIKIGCSNPSQDSAFGSMTDGELSRASSFKLSSFQSVSSPIDEGVEDVIESGKSPLGNSSLKFIDSNSSACSSPIHGNDNFTQSLNDLNVPGPSSTSSFNSSHHHHHMHASNIKETCIYLDPPKLIVNDHSTGNFIYTSSPIRKCATTQEVFSQKYRVSSFEDMAASHHHHHGLNSKKKPFRSFEEEQRIESAFMPINLKCDENEVTKSASTSPVKLQHFTANMTGKERSTLWKDSFLKCNKNNLTIKSNESIYEMIESSKNSDSNEHLQEDSSLSLTPDISLTQSSSRRMRSDRLLFSLSKFKQNAIIELDTLSDIGNSSKTTTKNSSCSSNDDESNVDNTTITSTTNDDCNSEEECSSLTESLLKTSSHDDDFRKFVKSFDSEENSNSTCNGEEKTPLLDGMELLSITSSTEHE</sequence>
<feature type="compositionally biased region" description="Low complexity" evidence="1">
    <location>
        <begin position="7"/>
        <end position="20"/>
    </location>
</feature>
<feature type="region of interest" description="Disordered" evidence="1">
    <location>
        <begin position="888"/>
        <end position="916"/>
    </location>
</feature>
<feature type="region of interest" description="Disordered" evidence="1">
    <location>
        <begin position="66"/>
        <end position="148"/>
    </location>
</feature>
<feature type="region of interest" description="Disordered" evidence="1">
    <location>
        <begin position="1"/>
        <end position="21"/>
    </location>
</feature>
<comment type="caution">
    <text evidence="2">The sequence shown here is derived from an EMBL/GenBank/DDBJ whole genome shotgun (WGS) entry which is preliminary data.</text>
</comment>
<evidence type="ECO:0000256" key="1">
    <source>
        <dbReference type="SAM" id="MobiDB-lite"/>
    </source>
</evidence>
<feature type="region of interest" description="Disordered" evidence="1">
    <location>
        <begin position="950"/>
        <end position="981"/>
    </location>
</feature>
<feature type="compositionally biased region" description="Low complexity" evidence="1">
    <location>
        <begin position="969"/>
        <end position="981"/>
    </location>
</feature>
<feature type="compositionally biased region" description="Basic and acidic residues" evidence="1">
    <location>
        <begin position="69"/>
        <end position="91"/>
    </location>
</feature>
<protein>
    <recommendedName>
        <fullName evidence="4">Slowpoke-binding protein</fullName>
    </recommendedName>
</protein>